<dbReference type="PANTHER" id="PTHR30272">
    <property type="entry name" value="3-HYDROXYACYL-[ACYL-CARRIER-PROTEIN] DEHYDRATASE"/>
    <property type="match status" value="1"/>
</dbReference>
<evidence type="ECO:0000313" key="6">
    <source>
        <dbReference type="Proteomes" id="UP000182179"/>
    </source>
</evidence>
<evidence type="ECO:0000313" key="5">
    <source>
        <dbReference type="Proteomes" id="UP000181661"/>
    </source>
</evidence>
<evidence type="ECO:0000259" key="2">
    <source>
        <dbReference type="Pfam" id="PF22818"/>
    </source>
</evidence>
<dbReference type="Gene3D" id="3.10.129.10">
    <property type="entry name" value="Hotdog Thioesterase"/>
    <property type="match status" value="1"/>
</dbReference>
<dbReference type="PANTHER" id="PTHR30272:SF1">
    <property type="entry name" value="3-HYDROXYACYL-[ACYL-CARRIER-PROTEIN] DEHYDRATASE"/>
    <property type="match status" value="1"/>
</dbReference>
<dbReference type="EMBL" id="FNTS01000002">
    <property type="protein sequence ID" value="SED17307.1"/>
    <property type="molecule type" value="Genomic_DNA"/>
</dbReference>
<name>A0A1S2V5K0_9PSED</name>
<dbReference type="Pfam" id="PF22818">
    <property type="entry name" value="ApeI-like"/>
    <property type="match status" value="1"/>
</dbReference>
<evidence type="ECO:0000313" key="4">
    <source>
        <dbReference type="EMBL" id="SED17307.1"/>
    </source>
</evidence>
<feature type="domain" description="ApeI dehydratase-like" evidence="2">
    <location>
        <begin position="39"/>
        <end position="107"/>
    </location>
</feature>
<dbReference type="InterPro" id="IPR029069">
    <property type="entry name" value="HotDog_dom_sf"/>
</dbReference>
<gene>
    <name evidence="3" type="ORF">BFL40_07350</name>
    <name evidence="4" type="ORF">SAMN04515675_0128</name>
</gene>
<evidence type="ECO:0000313" key="3">
    <source>
        <dbReference type="EMBL" id="OIN53997.1"/>
    </source>
</evidence>
<organism evidence="3 5">
    <name type="scientific">Pseudomonas costantinii</name>
    <dbReference type="NCBI Taxonomy" id="168469"/>
    <lineage>
        <taxon>Bacteria</taxon>
        <taxon>Pseudomonadati</taxon>
        <taxon>Pseudomonadota</taxon>
        <taxon>Gammaproteobacteria</taxon>
        <taxon>Pseudomonadales</taxon>
        <taxon>Pseudomonadaceae</taxon>
        <taxon>Pseudomonas</taxon>
    </lineage>
</organism>
<accession>A0A1S2V5K0</accession>
<reference evidence="3 5" key="1">
    <citation type="submission" date="2016-08" db="EMBL/GenBank/DDBJ databases">
        <title>Draft genome sequence of Pseudomonas costantinii LMG 22119, type strain isolated from cultivated mushroom (Agaricus bisporus) sporophores.</title>
        <authorList>
            <person name="Tambong J.T."/>
        </authorList>
    </citation>
    <scope>NUCLEOTIDE SEQUENCE [LARGE SCALE GENOMIC DNA]</scope>
    <source>
        <strain evidence="3 5">LMG 22119</strain>
    </source>
</reference>
<sequence length="146" mass="16304">MEHIDVETFLVQTAPFRFVDDVIFYPLEGVIRSTARYVGDEVFFAGHFPGNPIVPGVILVESMAQSCRAWFNQRLGRKSEGFIVSIDRASFSAPVKPDATVEMEARPLNPVSDQHTASSRFCRFACIARCDGKTVAKLDVTLYQKV</sequence>
<dbReference type="AlphaFoldDB" id="A0A1S2V5K0"/>
<dbReference type="RefSeq" id="WP_071483333.1">
    <property type="nucleotide sequence ID" value="NZ_FNTS01000002.1"/>
</dbReference>
<proteinExistence type="predicted"/>
<dbReference type="GO" id="GO:0016829">
    <property type="term" value="F:lyase activity"/>
    <property type="evidence" value="ECO:0007669"/>
    <property type="project" value="UniProtKB-KW"/>
</dbReference>
<dbReference type="InterPro" id="IPR013114">
    <property type="entry name" value="FabA_FabZ"/>
</dbReference>
<dbReference type="SUPFAM" id="SSF54637">
    <property type="entry name" value="Thioesterase/thiol ester dehydrase-isomerase"/>
    <property type="match status" value="1"/>
</dbReference>
<dbReference type="Proteomes" id="UP000181661">
    <property type="component" value="Unassembled WGS sequence"/>
</dbReference>
<comment type="caution">
    <text evidence="3">The sequence shown here is derived from an EMBL/GenBank/DDBJ whole genome shotgun (WGS) entry which is preliminary data.</text>
</comment>
<keyword evidence="6" id="KW-1185">Reference proteome</keyword>
<dbReference type="OrthoDB" id="9812842at2"/>
<dbReference type="EMBL" id="MDDR01000009">
    <property type="protein sequence ID" value="OIN53997.1"/>
    <property type="molecule type" value="Genomic_DNA"/>
</dbReference>
<keyword evidence="1" id="KW-0456">Lyase</keyword>
<evidence type="ECO:0000256" key="1">
    <source>
        <dbReference type="ARBA" id="ARBA00023239"/>
    </source>
</evidence>
<dbReference type="InterPro" id="IPR054545">
    <property type="entry name" value="ApeI-like"/>
</dbReference>
<protein>
    <submittedName>
        <fullName evidence="4">3-hydroxyacyl-[acyl-carrier-protein] dehydratase</fullName>
    </submittedName>
</protein>
<dbReference type="Proteomes" id="UP000182179">
    <property type="component" value="Unassembled WGS sequence"/>
</dbReference>
<reference evidence="4 6" key="2">
    <citation type="submission" date="2016-10" db="EMBL/GenBank/DDBJ databases">
        <authorList>
            <person name="Varghese N."/>
            <person name="Submissions S."/>
        </authorList>
    </citation>
    <scope>NUCLEOTIDE SEQUENCE [LARGE SCALE GENOMIC DNA]</scope>
    <source>
        <strain evidence="4 6">BS2773</strain>
    </source>
</reference>